<accession>A0A6I4Y995</accession>
<keyword evidence="2" id="KW-1185">Reference proteome</keyword>
<evidence type="ECO:0000313" key="1">
    <source>
        <dbReference type="EMBL" id="MXV18032.1"/>
    </source>
</evidence>
<dbReference type="EMBL" id="WVHK01000001">
    <property type="protein sequence ID" value="MXV18032.1"/>
    <property type="molecule type" value="Genomic_DNA"/>
</dbReference>
<reference evidence="1 2" key="1">
    <citation type="submission" date="2019-11" db="EMBL/GenBank/DDBJ databases">
        <title>Genome sequence of Deinococcus xianganensis Y35, AI-2 producing algicidal bacterium, isolated from lake water.</title>
        <authorList>
            <person name="Li Y."/>
        </authorList>
    </citation>
    <scope>NUCLEOTIDE SEQUENCE [LARGE SCALE GENOMIC DNA]</scope>
    <source>
        <strain evidence="1 2">Y35</strain>
    </source>
</reference>
<name>A0A6I4Y995_9DEIO</name>
<dbReference type="AlphaFoldDB" id="A0A6I4Y995"/>
<dbReference type="RefSeq" id="WP_160975579.1">
    <property type="nucleotide sequence ID" value="NZ_WVHK01000001.1"/>
</dbReference>
<protein>
    <submittedName>
        <fullName evidence="1">Uncharacterized protein</fullName>
    </submittedName>
</protein>
<evidence type="ECO:0000313" key="2">
    <source>
        <dbReference type="Proteomes" id="UP000430519"/>
    </source>
</evidence>
<dbReference type="Proteomes" id="UP000430519">
    <property type="component" value="Unassembled WGS sequence"/>
</dbReference>
<comment type="caution">
    <text evidence="1">The sequence shown here is derived from an EMBL/GenBank/DDBJ whole genome shotgun (WGS) entry which is preliminary data.</text>
</comment>
<organism evidence="1 2">
    <name type="scientific">Deinococcus xianganensis</name>
    <dbReference type="NCBI Taxonomy" id="1507289"/>
    <lineage>
        <taxon>Bacteria</taxon>
        <taxon>Thermotogati</taxon>
        <taxon>Deinococcota</taxon>
        <taxon>Deinococci</taxon>
        <taxon>Deinococcales</taxon>
        <taxon>Deinococcaceae</taxon>
        <taxon>Deinococcus</taxon>
    </lineage>
</organism>
<gene>
    <name evidence="1" type="ORF">GLX28_00050</name>
</gene>
<proteinExistence type="predicted"/>
<sequence length="153" mass="17603">MSEGVLPSPAHLITKLGSWTPRATDLLSNEGNILHAVALSAVLWPRFIEFEDHVIREDRFDLENFRQWQESTGHNRQAIESVMNHVHIYDLLPSNDEAPLEAYEYLAQVLLRTWKAALVEQHPTRQFEFLYATEPDDYGPTVYVWQTLSGVPS</sequence>